<dbReference type="InterPro" id="IPR009097">
    <property type="entry name" value="Cyclic_Pdiesterase"/>
</dbReference>
<dbReference type="NCBIfam" id="TIGR02258">
    <property type="entry name" value="2_5_ligase"/>
    <property type="match status" value="1"/>
</dbReference>
<dbReference type="GO" id="GO:0008664">
    <property type="term" value="F:RNA 2',3'-cyclic 3'-phosphodiesterase activity"/>
    <property type="evidence" value="ECO:0007669"/>
    <property type="project" value="UniProtKB-EC"/>
</dbReference>
<feature type="active site" description="Proton acceptor" evidence="1">
    <location>
        <position position="127"/>
    </location>
</feature>
<dbReference type="RefSeq" id="WP_166031745.1">
    <property type="nucleotide sequence ID" value="NZ_CP048877.1"/>
</dbReference>
<sequence length="190" mass="21462">MVRTFLAIPLPASVKETLARLIKELRETSADVRWVRPEGIHLTLWFFGSLSEDRLARLKEALARESLGESFQLKGQGLGTFPPGGRPRVIWVGVSGDLDRLRELKRRLDKIVVPLGFEPERRPFTPHFTLGRVKSTRGLARLLKALSHLKEAVSLPPFEVREIVLYRSDLRPDGACYTPLRRYPLQGGGS</sequence>
<dbReference type="KEGG" id="tav:G4V39_04190"/>
<dbReference type="EC" id="3.1.4.58" evidence="1"/>
<feature type="domain" description="Phosphoesterase HXTX" evidence="2">
    <location>
        <begin position="99"/>
        <end position="177"/>
    </location>
</feature>
<dbReference type="InterPro" id="IPR004175">
    <property type="entry name" value="RNA_CPDase"/>
</dbReference>
<feature type="short sequence motif" description="HXTX 2" evidence="1">
    <location>
        <begin position="127"/>
        <end position="130"/>
    </location>
</feature>
<dbReference type="Pfam" id="PF02834">
    <property type="entry name" value="LigT_PEase"/>
    <property type="match status" value="2"/>
</dbReference>
<dbReference type="PANTHER" id="PTHR35561:SF1">
    <property type="entry name" value="RNA 2',3'-CYCLIC PHOSPHODIESTERASE"/>
    <property type="match status" value="1"/>
</dbReference>
<dbReference type="HAMAP" id="MF_01940">
    <property type="entry name" value="RNA_CPDase"/>
    <property type="match status" value="1"/>
</dbReference>
<protein>
    <recommendedName>
        <fullName evidence="1">RNA 2',3'-cyclic phosphodiesterase</fullName>
        <shortName evidence="1">RNA 2',3'-CPDase</shortName>
        <ecNumber evidence="1">3.1.4.58</ecNumber>
    </recommendedName>
</protein>
<keyword evidence="4" id="KW-1185">Reference proteome</keyword>
<dbReference type="Gene3D" id="3.90.1140.10">
    <property type="entry name" value="Cyclic phosphodiesterase"/>
    <property type="match status" value="1"/>
</dbReference>
<evidence type="ECO:0000256" key="1">
    <source>
        <dbReference type="HAMAP-Rule" id="MF_01940"/>
    </source>
</evidence>
<feature type="domain" description="Phosphoesterase HXTX" evidence="2">
    <location>
        <begin position="8"/>
        <end position="91"/>
    </location>
</feature>
<evidence type="ECO:0000259" key="2">
    <source>
        <dbReference type="Pfam" id="PF02834"/>
    </source>
</evidence>
<comment type="similarity">
    <text evidence="1">Belongs to the 2H phosphoesterase superfamily. ThpR family.</text>
</comment>
<comment type="function">
    <text evidence="1">Hydrolyzes RNA 2',3'-cyclic phosphodiester to an RNA 2'-phosphomonoester.</text>
</comment>
<feature type="active site" description="Proton donor" evidence="1">
    <location>
        <position position="41"/>
    </location>
</feature>
<evidence type="ECO:0000313" key="4">
    <source>
        <dbReference type="Proteomes" id="UP000502179"/>
    </source>
</evidence>
<dbReference type="InterPro" id="IPR014051">
    <property type="entry name" value="Phosphoesterase_HXTX"/>
</dbReference>
<name>A0A6G7PVE1_9BACT</name>
<dbReference type="EMBL" id="CP048877">
    <property type="protein sequence ID" value="QIJ71526.1"/>
    <property type="molecule type" value="Genomic_DNA"/>
</dbReference>
<evidence type="ECO:0000313" key="3">
    <source>
        <dbReference type="EMBL" id="QIJ71526.1"/>
    </source>
</evidence>
<keyword evidence="1" id="KW-0378">Hydrolase</keyword>
<proteinExistence type="inferred from homology"/>
<dbReference type="Proteomes" id="UP000502179">
    <property type="component" value="Chromosome"/>
</dbReference>
<reference evidence="3 4" key="1">
    <citation type="submission" date="2020-02" db="EMBL/GenBank/DDBJ databases">
        <title>Genome analysis of Thermosulfuriphilus ammonigenes ST65T, an anaerobic thermophilic chemolithoautotrophic bacterium isolated from a deep-sea hydrothermal vent.</title>
        <authorList>
            <person name="Slobodkina G."/>
            <person name="Allioux M."/>
            <person name="Merkel A."/>
            <person name="Alain K."/>
            <person name="Jebbar M."/>
            <person name="Slobodkin A."/>
        </authorList>
    </citation>
    <scope>NUCLEOTIDE SEQUENCE [LARGE SCALE GENOMIC DNA]</scope>
    <source>
        <strain evidence="3 4">ST65</strain>
    </source>
</reference>
<dbReference type="GO" id="GO:0004113">
    <property type="term" value="F:2',3'-cyclic-nucleotide 3'-phosphodiesterase activity"/>
    <property type="evidence" value="ECO:0007669"/>
    <property type="project" value="InterPro"/>
</dbReference>
<comment type="catalytic activity">
    <reaction evidence="1">
        <text>a 3'-end 2',3'-cyclophospho-ribonucleotide-RNA + H2O = a 3'-end 2'-phospho-ribonucleotide-RNA + H(+)</text>
        <dbReference type="Rhea" id="RHEA:11828"/>
        <dbReference type="Rhea" id="RHEA-COMP:10464"/>
        <dbReference type="Rhea" id="RHEA-COMP:17353"/>
        <dbReference type="ChEBI" id="CHEBI:15377"/>
        <dbReference type="ChEBI" id="CHEBI:15378"/>
        <dbReference type="ChEBI" id="CHEBI:83064"/>
        <dbReference type="ChEBI" id="CHEBI:173113"/>
        <dbReference type="EC" id="3.1.4.58"/>
    </reaction>
</comment>
<feature type="short sequence motif" description="HXTX 1" evidence="1">
    <location>
        <begin position="41"/>
        <end position="44"/>
    </location>
</feature>
<accession>A0A6G7PVE1</accession>
<gene>
    <name evidence="3" type="primary">thpR</name>
    <name evidence="3" type="ORF">G4V39_04190</name>
</gene>
<dbReference type="AlphaFoldDB" id="A0A6G7PVE1"/>
<dbReference type="PANTHER" id="PTHR35561">
    <property type="entry name" value="RNA 2',3'-CYCLIC PHOSPHODIESTERASE"/>
    <property type="match status" value="1"/>
</dbReference>
<organism evidence="3 4">
    <name type="scientific">Thermosulfuriphilus ammonigenes</name>
    <dbReference type="NCBI Taxonomy" id="1936021"/>
    <lineage>
        <taxon>Bacteria</taxon>
        <taxon>Pseudomonadati</taxon>
        <taxon>Thermodesulfobacteriota</taxon>
        <taxon>Thermodesulfobacteria</taxon>
        <taxon>Thermodesulfobacteriales</taxon>
        <taxon>Thermodesulfobacteriaceae</taxon>
        <taxon>Thermosulfuriphilus</taxon>
    </lineage>
</organism>
<dbReference type="SUPFAM" id="SSF55144">
    <property type="entry name" value="LigT-like"/>
    <property type="match status" value="1"/>
</dbReference>